<dbReference type="AlphaFoldDB" id="A0A1W0WZ36"/>
<accession>A0A1W0WZ36</accession>
<protein>
    <recommendedName>
        <fullName evidence="6">Activin types I and II receptor domain-containing protein</fullName>
    </recommendedName>
</protein>
<organism evidence="4 5">
    <name type="scientific">Hypsibius exemplaris</name>
    <name type="common">Freshwater tardigrade</name>
    <dbReference type="NCBI Taxonomy" id="2072580"/>
    <lineage>
        <taxon>Eukaryota</taxon>
        <taxon>Metazoa</taxon>
        <taxon>Ecdysozoa</taxon>
        <taxon>Tardigrada</taxon>
        <taxon>Eutardigrada</taxon>
        <taxon>Parachela</taxon>
        <taxon>Hypsibioidea</taxon>
        <taxon>Hypsibiidae</taxon>
        <taxon>Hypsibius</taxon>
    </lineage>
</organism>
<feature type="chain" id="PRO_5013003648" description="Activin types I and II receptor domain-containing protein" evidence="3">
    <location>
        <begin position="22"/>
        <end position="384"/>
    </location>
</feature>
<evidence type="ECO:0000256" key="1">
    <source>
        <dbReference type="SAM" id="MobiDB-lite"/>
    </source>
</evidence>
<feature type="compositionally biased region" description="Acidic residues" evidence="1">
    <location>
        <begin position="175"/>
        <end position="185"/>
    </location>
</feature>
<keyword evidence="3" id="KW-0732">Signal</keyword>
<keyword evidence="2" id="KW-1133">Transmembrane helix</keyword>
<keyword evidence="2" id="KW-0812">Transmembrane</keyword>
<feature type="compositionally biased region" description="Acidic residues" evidence="1">
    <location>
        <begin position="225"/>
        <end position="236"/>
    </location>
</feature>
<keyword evidence="2" id="KW-0472">Membrane</keyword>
<name>A0A1W0WZ36_HYPEX</name>
<evidence type="ECO:0008006" key="6">
    <source>
        <dbReference type="Google" id="ProtNLM"/>
    </source>
</evidence>
<evidence type="ECO:0000313" key="4">
    <source>
        <dbReference type="EMBL" id="OQV20468.1"/>
    </source>
</evidence>
<comment type="caution">
    <text evidence="4">The sequence shown here is derived from an EMBL/GenBank/DDBJ whole genome shotgun (WGS) entry which is preliminary data.</text>
</comment>
<dbReference type="EMBL" id="MTYJ01000030">
    <property type="protein sequence ID" value="OQV20468.1"/>
    <property type="molecule type" value="Genomic_DNA"/>
</dbReference>
<dbReference type="InterPro" id="IPR045860">
    <property type="entry name" value="Snake_toxin-like_sf"/>
</dbReference>
<evidence type="ECO:0000313" key="5">
    <source>
        <dbReference type="Proteomes" id="UP000192578"/>
    </source>
</evidence>
<keyword evidence="5" id="KW-1185">Reference proteome</keyword>
<dbReference type="OrthoDB" id="6412674at2759"/>
<sequence>MEVWSIVLLLSVGCGFAVVSGRFIDASASVNLVSCACNTQECRSQGTNRCMATNMCYVQYVPAPPTRRNRLSSSSNAQRGDRSKKDNYIRGCINRSTPLLCENRPPALLGQLQAEWPVLHCCSSDMCNKNVLPTPPVWMPTTTRPSAQDIYKTAEAVDQLQGKPFRTEAASRPTEEEETFEEEEERSLITTSNRDSAVPEVSLDSLPASEVLLNRIPIIPHSDHEEEEDATGEEPSEDTRTLSPNSGNLPAVVESATSDAVSLRVFYIGAPVIGIILVGLIIAIAVVAFRRNQFVSTESLVQSHGPKNLFLPYHQQQPQPFPVSTLHSFGSSSTGKKSERMKNFKGHDHVSYISGSSLDDNTFPEVFHGRPGSSYNPYYSSPTH</sequence>
<feature type="signal peptide" evidence="3">
    <location>
        <begin position="1"/>
        <end position="21"/>
    </location>
</feature>
<evidence type="ECO:0000256" key="3">
    <source>
        <dbReference type="SAM" id="SignalP"/>
    </source>
</evidence>
<feature type="region of interest" description="Disordered" evidence="1">
    <location>
        <begin position="219"/>
        <end position="248"/>
    </location>
</feature>
<feature type="transmembrane region" description="Helical" evidence="2">
    <location>
        <begin position="265"/>
        <end position="289"/>
    </location>
</feature>
<feature type="region of interest" description="Disordered" evidence="1">
    <location>
        <begin position="164"/>
        <end position="196"/>
    </location>
</feature>
<dbReference type="Proteomes" id="UP000192578">
    <property type="component" value="Unassembled WGS sequence"/>
</dbReference>
<evidence type="ECO:0000256" key="2">
    <source>
        <dbReference type="SAM" id="Phobius"/>
    </source>
</evidence>
<reference evidence="5" key="1">
    <citation type="submission" date="2017-01" db="EMBL/GenBank/DDBJ databases">
        <title>Comparative genomics of anhydrobiosis in the tardigrade Hypsibius dujardini.</title>
        <authorList>
            <person name="Yoshida Y."/>
            <person name="Koutsovoulos G."/>
            <person name="Laetsch D."/>
            <person name="Stevens L."/>
            <person name="Kumar S."/>
            <person name="Horikawa D."/>
            <person name="Ishino K."/>
            <person name="Komine S."/>
            <person name="Tomita M."/>
            <person name="Blaxter M."/>
            <person name="Arakawa K."/>
        </authorList>
    </citation>
    <scope>NUCLEOTIDE SEQUENCE [LARGE SCALE GENOMIC DNA]</scope>
    <source>
        <strain evidence="5">Z151</strain>
    </source>
</reference>
<proteinExistence type="predicted"/>
<dbReference type="Gene3D" id="2.10.60.10">
    <property type="entry name" value="CD59"/>
    <property type="match status" value="1"/>
</dbReference>
<gene>
    <name evidence="4" type="ORF">BV898_05513</name>
</gene>